<feature type="domain" description="Rhodanese" evidence="1">
    <location>
        <begin position="281"/>
        <end position="384"/>
    </location>
</feature>
<dbReference type="Proteomes" id="UP001188597">
    <property type="component" value="Unassembled WGS sequence"/>
</dbReference>
<evidence type="ECO:0000313" key="3">
    <source>
        <dbReference type="Proteomes" id="UP001188597"/>
    </source>
</evidence>
<dbReference type="EMBL" id="JAVXUP010000026">
    <property type="protein sequence ID" value="KAK3041914.1"/>
    <property type="molecule type" value="Genomic_DNA"/>
</dbReference>
<dbReference type="Pfam" id="PF12368">
    <property type="entry name" value="Rhodanese_C"/>
    <property type="match status" value="1"/>
</dbReference>
<dbReference type="InterPro" id="IPR001763">
    <property type="entry name" value="Rhodanese-like_dom"/>
</dbReference>
<dbReference type="Pfam" id="PF17773">
    <property type="entry name" value="UPF0176_N"/>
    <property type="match status" value="1"/>
</dbReference>
<gene>
    <name evidence="2" type="ORF">RJ639_002196</name>
</gene>
<accession>A0AA88XCB8</accession>
<dbReference type="CDD" id="cd01518">
    <property type="entry name" value="RHOD_YceA"/>
    <property type="match status" value="1"/>
</dbReference>
<name>A0AA88XCB8_9ASTE</name>
<dbReference type="PANTHER" id="PTHR43268">
    <property type="entry name" value="THIOSULFATE SULFURTRANSFERASE/RHODANESE-LIKE DOMAIN-CONTAINING PROTEIN 2"/>
    <property type="match status" value="1"/>
</dbReference>
<dbReference type="InterPro" id="IPR040503">
    <property type="entry name" value="TRHO_N"/>
</dbReference>
<dbReference type="PROSITE" id="PS50206">
    <property type="entry name" value="RHODANESE_3"/>
    <property type="match status" value="1"/>
</dbReference>
<dbReference type="InterPro" id="IPR022111">
    <property type="entry name" value="Rhodanese_C"/>
</dbReference>
<proteinExistence type="predicted"/>
<comment type="caution">
    <text evidence="2">The sequence shown here is derived from an EMBL/GenBank/DDBJ whole genome shotgun (WGS) entry which is preliminary data.</text>
</comment>
<dbReference type="SMART" id="SM00450">
    <property type="entry name" value="RHOD"/>
    <property type="match status" value="1"/>
</dbReference>
<dbReference type="InterPro" id="IPR036873">
    <property type="entry name" value="Rhodanese-like_dom_sf"/>
</dbReference>
<sequence>MGCATRLTLSLTPSLPFKPISTWSLPFHSSQSTYLPLFITSLQLSNRCALSSCSKRNSVEVVADASNEFVVVNFYRFVSIKDPQLEISKHLSFLQGRDIHGRIYLNEQGINAQNMGFKIPDFSGSGDFVEFCSWLASADKVLILIAGLMIGVSFVKMTFNENANYSGPSKDALAYFQWLREDHRFSEILVQISPALKGHAFPRLKLRYKPSLVQKPDRKVTNVNGMNEREEIDKKRLELEGGISHLPLLNSSMRATPLTPAEWKDKLERVNKSDIGSDANLNTNCVILDVRNGYEWDIGHFRGAQRPDVDCFRSTSFGLSESEVSPSDPLARVDKGKTDILMYCTGGIRCDVYSAILREKGFKNLYTLKGGVSHYLEKEGPVEWVGNLFVFDSRLSLPPAAYEPEVTTVKNRREEASNDCLFAKCYICGSQLSELRHRNCANLDCNLLFLTFIDSEHGSDVQKLSIRVFSKKKQHQMLFGLHERLKRMLLFEMFICESA</sequence>
<dbReference type="PANTHER" id="PTHR43268:SF3">
    <property type="entry name" value="RHODANESE-LIKE DOMAIN-CONTAINING PROTEIN 7-RELATED"/>
    <property type="match status" value="1"/>
</dbReference>
<keyword evidence="3" id="KW-1185">Reference proteome</keyword>
<protein>
    <recommendedName>
        <fullName evidence="1">Rhodanese domain-containing protein</fullName>
    </recommendedName>
</protein>
<dbReference type="AlphaFoldDB" id="A0AA88XCB8"/>
<dbReference type="Pfam" id="PF00581">
    <property type="entry name" value="Rhodanese"/>
    <property type="match status" value="1"/>
</dbReference>
<dbReference type="Gene3D" id="3.40.250.10">
    <property type="entry name" value="Rhodanese-like domain"/>
    <property type="match status" value="1"/>
</dbReference>
<dbReference type="InterPro" id="IPR020936">
    <property type="entry name" value="TrhO"/>
</dbReference>
<evidence type="ECO:0000313" key="2">
    <source>
        <dbReference type="EMBL" id="KAK3041914.1"/>
    </source>
</evidence>
<dbReference type="SUPFAM" id="SSF52821">
    <property type="entry name" value="Rhodanese/Cell cycle control phosphatase"/>
    <property type="match status" value="1"/>
</dbReference>
<dbReference type="Gene3D" id="3.30.70.100">
    <property type="match status" value="1"/>
</dbReference>
<evidence type="ECO:0000259" key="1">
    <source>
        <dbReference type="PROSITE" id="PS50206"/>
    </source>
</evidence>
<reference evidence="2" key="1">
    <citation type="submission" date="2022-12" db="EMBL/GenBank/DDBJ databases">
        <title>Draft genome assemblies for two species of Escallonia (Escalloniales).</title>
        <authorList>
            <person name="Chanderbali A."/>
            <person name="Dervinis C."/>
            <person name="Anghel I."/>
            <person name="Soltis D."/>
            <person name="Soltis P."/>
            <person name="Zapata F."/>
        </authorList>
    </citation>
    <scope>NUCLEOTIDE SEQUENCE</scope>
    <source>
        <strain evidence="2">UCBG64.0493</strain>
        <tissue evidence="2">Leaf</tissue>
    </source>
</reference>
<organism evidence="2 3">
    <name type="scientific">Escallonia herrerae</name>
    <dbReference type="NCBI Taxonomy" id="1293975"/>
    <lineage>
        <taxon>Eukaryota</taxon>
        <taxon>Viridiplantae</taxon>
        <taxon>Streptophyta</taxon>
        <taxon>Embryophyta</taxon>
        <taxon>Tracheophyta</taxon>
        <taxon>Spermatophyta</taxon>
        <taxon>Magnoliopsida</taxon>
        <taxon>eudicotyledons</taxon>
        <taxon>Gunneridae</taxon>
        <taxon>Pentapetalae</taxon>
        <taxon>asterids</taxon>
        <taxon>campanulids</taxon>
        <taxon>Escalloniales</taxon>
        <taxon>Escalloniaceae</taxon>
        <taxon>Escallonia</taxon>
    </lineage>
</organism>